<feature type="compositionally biased region" description="Basic and acidic residues" evidence="1">
    <location>
        <begin position="172"/>
        <end position="184"/>
    </location>
</feature>
<feature type="compositionally biased region" description="Basic and acidic residues" evidence="1">
    <location>
        <begin position="242"/>
        <end position="256"/>
    </location>
</feature>
<comment type="caution">
    <text evidence="2">The sequence shown here is derived from an EMBL/GenBank/DDBJ whole genome shotgun (WGS) entry which is preliminary data.</text>
</comment>
<feature type="region of interest" description="Disordered" evidence="1">
    <location>
        <begin position="223"/>
        <end position="268"/>
    </location>
</feature>
<dbReference type="Proteomes" id="UP000789901">
    <property type="component" value="Unassembled WGS sequence"/>
</dbReference>
<proteinExistence type="predicted"/>
<accession>A0ABN7VG29</accession>
<evidence type="ECO:0000313" key="3">
    <source>
        <dbReference type="Proteomes" id="UP000789901"/>
    </source>
</evidence>
<name>A0ABN7VG29_GIGMA</name>
<feature type="non-terminal residue" evidence="2">
    <location>
        <position position="440"/>
    </location>
</feature>
<dbReference type="EMBL" id="CAJVQB010014546">
    <property type="protein sequence ID" value="CAG8769083.1"/>
    <property type="molecule type" value="Genomic_DNA"/>
</dbReference>
<feature type="compositionally biased region" description="Acidic residues" evidence="1">
    <location>
        <begin position="224"/>
        <end position="241"/>
    </location>
</feature>
<organism evidence="2 3">
    <name type="scientific">Gigaspora margarita</name>
    <dbReference type="NCBI Taxonomy" id="4874"/>
    <lineage>
        <taxon>Eukaryota</taxon>
        <taxon>Fungi</taxon>
        <taxon>Fungi incertae sedis</taxon>
        <taxon>Mucoromycota</taxon>
        <taxon>Glomeromycotina</taxon>
        <taxon>Glomeromycetes</taxon>
        <taxon>Diversisporales</taxon>
        <taxon>Gigasporaceae</taxon>
        <taxon>Gigaspora</taxon>
    </lineage>
</organism>
<reference evidence="2 3" key="1">
    <citation type="submission" date="2021-06" db="EMBL/GenBank/DDBJ databases">
        <authorList>
            <person name="Kallberg Y."/>
            <person name="Tangrot J."/>
            <person name="Rosling A."/>
        </authorList>
    </citation>
    <scope>NUCLEOTIDE SEQUENCE [LARGE SCALE GENOMIC DNA]</scope>
    <source>
        <strain evidence="2 3">120-4 pot B 10/14</strain>
    </source>
</reference>
<sequence>MLEPKNLALDLIKGIYNEVLTKKKLEKEKNPTFKTYQKFTEPKEKATDLYVDMPGTETSIVAPKDQSHVISILNVIKKHLPSKPTTIKVLDTYYDLDKPVGEPFDDTGEISTKKGKEKNYNEIVDIVKVLMEKEKLDHACELWLKNIMKFREMVGCNRNNRTKGESQYLNEHGAEIGDGKSKKVRDEDGTIERLIRINEESTNGLVKFRLSRRRDIVKSLKELDPEEESEVDESDNVDNIDETSKKDRNEKNDKKGINKKKQNRASKEWIKKIEKLQGKSKWNKEVKRRPEGKLAETNDMPNAGNCYRYKIWESTNVSNDEEGIEVRRHYQDEIEVKIYELYKWHFGSTKEDNLASQFDPGGLCWQKSQLKKIRKEKLVGNNDNNNNGVEKSMKRRGLLWNRRLQISYKKMDDLHKPDREAIQNIKYDENGELVMLKVGD</sequence>
<evidence type="ECO:0000256" key="1">
    <source>
        <dbReference type="SAM" id="MobiDB-lite"/>
    </source>
</evidence>
<gene>
    <name evidence="2" type="ORF">GMARGA_LOCUS18324</name>
</gene>
<feature type="region of interest" description="Disordered" evidence="1">
    <location>
        <begin position="162"/>
        <end position="184"/>
    </location>
</feature>
<evidence type="ECO:0000313" key="2">
    <source>
        <dbReference type="EMBL" id="CAG8769083.1"/>
    </source>
</evidence>
<keyword evidence="3" id="KW-1185">Reference proteome</keyword>
<protein>
    <submittedName>
        <fullName evidence="2">6686_t:CDS:1</fullName>
    </submittedName>
</protein>